<evidence type="ECO:0000256" key="1">
    <source>
        <dbReference type="ARBA" id="ARBA00010751"/>
    </source>
</evidence>
<reference evidence="3" key="1">
    <citation type="submission" date="2016-03" db="EMBL/GenBank/DDBJ databases">
        <authorList>
            <person name="Ploux O."/>
        </authorList>
    </citation>
    <scope>NUCLEOTIDE SEQUENCE</scope>
    <source>
        <strain evidence="3">UC10</strain>
    </source>
</reference>
<evidence type="ECO:0000313" key="3">
    <source>
        <dbReference type="EMBL" id="SBV37719.1"/>
    </source>
</evidence>
<organism evidence="3">
    <name type="scientific">uncultured Stenotrophomonas sp</name>
    <dbReference type="NCBI Taxonomy" id="165438"/>
    <lineage>
        <taxon>Bacteria</taxon>
        <taxon>Pseudomonadati</taxon>
        <taxon>Pseudomonadota</taxon>
        <taxon>Gammaproteobacteria</taxon>
        <taxon>Lysobacterales</taxon>
        <taxon>Lysobacteraceae</taxon>
        <taxon>Stenotrophomonas</taxon>
        <taxon>environmental samples</taxon>
    </lineage>
</organism>
<protein>
    <recommendedName>
        <fullName evidence="2">UPF0145 protein STPYR_12662</fullName>
    </recommendedName>
</protein>
<dbReference type="PANTHER" id="PTHR34068:SF2">
    <property type="entry name" value="UPF0145 PROTEIN SCO3412"/>
    <property type="match status" value="1"/>
</dbReference>
<dbReference type="AlphaFoldDB" id="A0A1Y5Q5Z0"/>
<dbReference type="InterPro" id="IPR035439">
    <property type="entry name" value="UPF0145_dom_sf"/>
</dbReference>
<dbReference type="SUPFAM" id="SSF117782">
    <property type="entry name" value="YbjQ-like"/>
    <property type="match status" value="1"/>
</dbReference>
<evidence type="ECO:0000256" key="2">
    <source>
        <dbReference type="HAMAP-Rule" id="MF_00338"/>
    </source>
</evidence>
<gene>
    <name evidence="3" type="ORF">STPYR_12662</name>
</gene>
<comment type="similarity">
    <text evidence="1 2">Belongs to the UPF0145 family.</text>
</comment>
<accession>A0A1Y5Q5Z0</accession>
<dbReference type="PANTHER" id="PTHR34068">
    <property type="entry name" value="UPF0145 PROTEIN YBJQ"/>
    <property type="match status" value="1"/>
</dbReference>
<name>A0A1Y5Q5Z0_9GAMM</name>
<dbReference type="InterPro" id="IPR002765">
    <property type="entry name" value="UPF0145_YbjQ-like"/>
</dbReference>
<dbReference type="EMBL" id="FLTS01000001">
    <property type="protein sequence ID" value="SBV37719.1"/>
    <property type="molecule type" value="Genomic_DNA"/>
</dbReference>
<dbReference type="Pfam" id="PF01906">
    <property type="entry name" value="YbjQ_1"/>
    <property type="match status" value="1"/>
</dbReference>
<dbReference type="HAMAP" id="MF_00338">
    <property type="entry name" value="UPF0145"/>
    <property type="match status" value="1"/>
</dbReference>
<dbReference type="Gene3D" id="3.30.110.70">
    <property type="entry name" value="Hypothetical protein apc22750. Chain B"/>
    <property type="match status" value="1"/>
</dbReference>
<sequence>MPANRGDPMSDPYNSSSMRAAAAVLNDTMVTTAPDLPGYRVTRNLGLVRGITVRSRSIVGNFLGGLQTIFGGNISIYTELCEQAREETYRDMVAHARQLGANAIVAVRYDATELMSGLTEVLCYGTAVVAEPQQSANPQ</sequence>
<proteinExistence type="inferred from homology"/>